<keyword evidence="3" id="KW-0472">Membrane</keyword>
<evidence type="ECO:0000256" key="3">
    <source>
        <dbReference type="SAM" id="Phobius"/>
    </source>
</evidence>
<sequence length="655" mass="73148">MKIALLTIYIHYVSISLYLLQKFPSPADKITLQLIFSELVEITSFQFQLTEFHAGLDLCHPIFTINFTLYLCHYIFLNITICTNYLLLTLLACNDNNIFNSQHQSLQSVFFISLKILLLLYNLTIIFSPLHYLFQYDYYTFIYLNIPQIMTLHQNLIQLSQHLPDQVKAILTQIATESEDLTLSKKVLEITLEETQQLLSQFQQRAGQLAALAETYKDQAFQRQKDAETLQVQNEKLAAAARVLSVKNAQLHADLDGQAEVLAQKEAEMTNLKRKIKIQEGIFHVEFEKKLKIVRAGGVEIENGIEFAVQTDDITDQVFITEVKIEAKMAQSVDMLIEPDIMIQAEAEAKPRPGSAKKVRAKGSRSVASLELPLKNHLQQELKEGRKKPVRRRAKPISSDSELEKLLLDSSEPEAAPCGAVEQEKQRVIGGDEFRVEKRVQMGRKAVQNGHVDALTCSGDNIEIDSALVKGKTEVDPLDDMSLDLQEDMGCLKNPDSDVGEIQGKMQPDDMPMGLQDAVEGAEPEIAPIQPKASIARKFEDLLGSGSGSGREELEGNDVKDIKSTSSLEGNTTKNTQSHEGTNVKCDNSIEGNEVNDCKQVESLGLKDSGSLTLFDTGPVIQMSGIQTSVIDNNTEHPKLSVRYAAEFDDIEDFD</sequence>
<feature type="compositionally biased region" description="Basic residues" evidence="2">
    <location>
        <begin position="385"/>
        <end position="395"/>
    </location>
</feature>
<reference evidence="4" key="1">
    <citation type="journal article" date="2014" name="PLoS Genet.">
        <title>The Genome of Spironucleus salmonicida Highlights a Fish Pathogen Adapted to Fluctuating Environments.</title>
        <authorList>
            <person name="Xu F."/>
            <person name="Jerlstrom-Hultqvist J."/>
            <person name="Einarsson E."/>
            <person name="Astvaldsson A."/>
            <person name="Svard S.G."/>
            <person name="Andersson J.O."/>
        </authorList>
    </citation>
    <scope>NUCLEOTIDE SEQUENCE</scope>
</reference>
<feature type="compositionally biased region" description="Basic and acidic residues" evidence="2">
    <location>
        <begin position="550"/>
        <end position="563"/>
    </location>
</feature>
<feature type="region of interest" description="Disordered" evidence="2">
    <location>
        <begin position="381"/>
        <end position="403"/>
    </location>
</feature>
<keyword evidence="3 4" id="KW-0812">Transmembrane</keyword>
<accession>V6LXI2</accession>
<evidence type="ECO:0000313" key="4">
    <source>
        <dbReference type="EMBL" id="EST48958.1"/>
    </source>
</evidence>
<feature type="region of interest" description="Disordered" evidence="2">
    <location>
        <begin position="543"/>
        <end position="588"/>
    </location>
</feature>
<feature type="coiled-coil region" evidence="1">
    <location>
        <begin position="255"/>
        <end position="282"/>
    </location>
</feature>
<evidence type="ECO:0000256" key="1">
    <source>
        <dbReference type="SAM" id="Coils"/>
    </source>
</evidence>
<evidence type="ECO:0000256" key="2">
    <source>
        <dbReference type="SAM" id="MobiDB-lite"/>
    </source>
</evidence>
<keyword evidence="3" id="KW-1133">Transmembrane helix</keyword>
<organism evidence="4">
    <name type="scientific">Spironucleus salmonicida</name>
    <dbReference type="NCBI Taxonomy" id="348837"/>
    <lineage>
        <taxon>Eukaryota</taxon>
        <taxon>Metamonada</taxon>
        <taxon>Diplomonadida</taxon>
        <taxon>Hexamitidae</taxon>
        <taxon>Hexamitinae</taxon>
        <taxon>Spironucleus</taxon>
    </lineage>
</organism>
<keyword evidence="1" id="KW-0175">Coiled coil</keyword>
<name>V6LXI2_9EUKA</name>
<dbReference type="EMBL" id="KI545970">
    <property type="protein sequence ID" value="EST48958.1"/>
    <property type="molecule type" value="Genomic_DNA"/>
</dbReference>
<feature type="compositionally biased region" description="Polar residues" evidence="2">
    <location>
        <begin position="564"/>
        <end position="581"/>
    </location>
</feature>
<protein>
    <submittedName>
        <fullName evidence="4">Transmembrane domain-containing protein</fullName>
    </submittedName>
</protein>
<gene>
    <name evidence="4" type="ORF">SS50377_10806</name>
</gene>
<dbReference type="AlphaFoldDB" id="V6LXI2"/>
<proteinExistence type="predicted"/>
<feature type="transmembrane region" description="Helical" evidence="3">
    <location>
        <begin position="67"/>
        <end position="88"/>
    </location>
</feature>
<feature type="transmembrane region" description="Helical" evidence="3">
    <location>
        <begin position="109"/>
        <end position="134"/>
    </location>
</feature>
<dbReference type="VEuPathDB" id="GiardiaDB:SS50377_27204"/>